<dbReference type="EMBL" id="JACHMX010000001">
    <property type="protein sequence ID" value="MBB5850040.1"/>
    <property type="molecule type" value="Genomic_DNA"/>
</dbReference>
<reference evidence="2 3" key="1">
    <citation type="submission" date="2020-08" db="EMBL/GenBank/DDBJ databases">
        <title>Sequencing the genomes of 1000 actinobacteria strains.</title>
        <authorList>
            <person name="Klenk H.-P."/>
        </authorList>
    </citation>
    <scope>NUCLEOTIDE SEQUENCE [LARGE SCALE GENOMIC DNA]</scope>
    <source>
        <strain evidence="2 3">DSM 45272</strain>
    </source>
</reference>
<organism evidence="2 3">
    <name type="scientific">Amycolatopsis umgeniensis</name>
    <dbReference type="NCBI Taxonomy" id="336628"/>
    <lineage>
        <taxon>Bacteria</taxon>
        <taxon>Bacillati</taxon>
        <taxon>Actinomycetota</taxon>
        <taxon>Actinomycetes</taxon>
        <taxon>Pseudonocardiales</taxon>
        <taxon>Pseudonocardiaceae</taxon>
        <taxon>Amycolatopsis</taxon>
    </lineage>
</organism>
<keyword evidence="1" id="KW-0812">Transmembrane</keyword>
<gene>
    <name evidence="2" type="ORF">HDA45_000127</name>
</gene>
<comment type="caution">
    <text evidence="2">The sequence shown here is derived from an EMBL/GenBank/DDBJ whole genome shotgun (WGS) entry which is preliminary data.</text>
</comment>
<feature type="transmembrane region" description="Helical" evidence="1">
    <location>
        <begin position="18"/>
        <end position="40"/>
    </location>
</feature>
<sequence>MGIDADRGARFATAAGNLFLGVVITGTLSGVLHAAIRAGASAPRPWWPRRTGAAGLGVRGIPEVKAQAEDYRDDVASQAVTAPPVTWLIQAR</sequence>
<keyword evidence="1" id="KW-1133">Transmembrane helix</keyword>
<keyword evidence="3" id="KW-1185">Reference proteome</keyword>
<accession>A0A841AU74</accession>
<evidence type="ECO:0000313" key="3">
    <source>
        <dbReference type="Proteomes" id="UP000580861"/>
    </source>
</evidence>
<evidence type="ECO:0000256" key="1">
    <source>
        <dbReference type="SAM" id="Phobius"/>
    </source>
</evidence>
<proteinExistence type="predicted"/>
<protein>
    <submittedName>
        <fullName evidence="2">Uncharacterized protein</fullName>
    </submittedName>
</protein>
<dbReference type="Proteomes" id="UP000580861">
    <property type="component" value="Unassembled WGS sequence"/>
</dbReference>
<dbReference type="AlphaFoldDB" id="A0A841AU74"/>
<evidence type="ECO:0000313" key="2">
    <source>
        <dbReference type="EMBL" id="MBB5850040.1"/>
    </source>
</evidence>
<name>A0A841AU74_9PSEU</name>
<keyword evidence="1" id="KW-0472">Membrane</keyword>